<sequence>MVHFTVCGMRHMVAVDIIKVVDKKAAGTGKVTRLAQKARESE</sequence>
<comment type="caution">
    <text evidence="1">The sequence shown here is derived from an EMBL/GenBank/DDBJ whole genome shotgun (WGS) entry which is preliminary data.</text>
</comment>
<evidence type="ECO:0000313" key="2">
    <source>
        <dbReference type="Proteomes" id="UP000295264"/>
    </source>
</evidence>
<proteinExistence type="predicted"/>
<accession>A0A484GH81</accession>
<reference evidence="1 2" key="1">
    <citation type="journal article" date="2018" name="Genomics">
        <title>Molecular footprints of inshore aquatic adaptation in Indo-Pacific humpback dolphin (Sousa chinensis).</title>
        <authorList>
            <person name="Ming Y."/>
            <person name="Jian J."/>
            <person name="Yu F."/>
            <person name="Yu X."/>
            <person name="Wang J."/>
            <person name="Liu W."/>
        </authorList>
    </citation>
    <scope>NUCLEOTIDE SEQUENCE [LARGE SCALE GENOMIC DNA]</scope>
    <source>
        <strain evidence="1">MY-2018</strain>
        <tissue evidence="1">Skin</tissue>
    </source>
</reference>
<gene>
    <name evidence="1" type="ORF">DBR06_SOUSAS17810006</name>
</gene>
<name>A0A484GH81_SOUCH</name>
<keyword evidence="2" id="KW-1185">Reference proteome</keyword>
<dbReference type="EMBL" id="QWLN02008489">
    <property type="protein sequence ID" value="TEA34818.1"/>
    <property type="molecule type" value="Genomic_DNA"/>
</dbReference>
<dbReference type="AlphaFoldDB" id="A0A484GH81"/>
<dbReference type="Proteomes" id="UP000295264">
    <property type="component" value="Unassembled WGS sequence"/>
</dbReference>
<evidence type="ECO:0000313" key="1">
    <source>
        <dbReference type="EMBL" id="TEA34818.1"/>
    </source>
</evidence>
<organism evidence="1 2">
    <name type="scientific">Sousa chinensis</name>
    <name type="common">Indo-pacific humpbacked dolphin</name>
    <name type="synonym">Steno chinensis</name>
    <dbReference type="NCBI Taxonomy" id="103600"/>
    <lineage>
        <taxon>Eukaryota</taxon>
        <taxon>Metazoa</taxon>
        <taxon>Chordata</taxon>
        <taxon>Craniata</taxon>
        <taxon>Vertebrata</taxon>
        <taxon>Euteleostomi</taxon>
        <taxon>Mammalia</taxon>
        <taxon>Eutheria</taxon>
        <taxon>Laurasiatheria</taxon>
        <taxon>Artiodactyla</taxon>
        <taxon>Whippomorpha</taxon>
        <taxon>Cetacea</taxon>
        <taxon>Odontoceti</taxon>
        <taxon>Delphinidae</taxon>
        <taxon>Sousa</taxon>
    </lineage>
</organism>
<feature type="non-terminal residue" evidence="1">
    <location>
        <position position="42"/>
    </location>
</feature>
<protein>
    <submittedName>
        <fullName evidence="1">Uncharacterized protein</fullName>
    </submittedName>
</protein>